<keyword evidence="9" id="KW-0472">Membrane</keyword>
<keyword evidence="7" id="KW-0067">ATP-binding</keyword>
<dbReference type="Proteomes" id="UP000286806">
    <property type="component" value="Unassembled WGS sequence"/>
</dbReference>
<dbReference type="InterPro" id="IPR036890">
    <property type="entry name" value="HATPase_C_sf"/>
</dbReference>
<dbReference type="GO" id="GO:0005524">
    <property type="term" value="F:ATP binding"/>
    <property type="evidence" value="ECO:0007669"/>
    <property type="project" value="UniProtKB-KW"/>
</dbReference>
<dbReference type="PRINTS" id="PR00344">
    <property type="entry name" value="BCTRLSENSOR"/>
</dbReference>
<keyword evidence="9" id="KW-1133">Transmembrane helix</keyword>
<dbReference type="SMART" id="SM00387">
    <property type="entry name" value="HATPase_c"/>
    <property type="match status" value="1"/>
</dbReference>
<dbReference type="InterPro" id="IPR036097">
    <property type="entry name" value="HisK_dim/P_sf"/>
</dbReference>
<dbReference type="SUPFAM" id="SSF55874">
    <property type="entry name" value="ATPase domain of HSP90 chaperone/DNA topoisomerase II/histidine kinase"/>
    <property type="match status" value="1"/>
</dbReference>
<dbReference type="Gene3D" id="3.40.190.10">
    <property type="entry name" value="Periplasmic binding protein-like II"/>
    <property type="match status" value="2"/>
</dbReference>
<evidence type="ECO:0000256" key="4">
    <source>
        <dbReference type="ARBA" id="ARBA00022679"/>
    </source>
</evidence>
<keyword evidence="6 11" id="KW-0418">Kinase</keyword>
<evidence type="ECO:0000256" key="1">
    <source>
        <dbReference type="ARBA" id="ARBA00000085"/>
    </source>
</evidence>
<dbReference type="PANTHER" id="PTHR43065:SF10">
    <property type="entry name" value="PEROXIDE STRESS-ACTIVATED HISTIDINE KINASE MAK3"/>
    <property type="match status" value="1"/>
</dbReference>
<evidence type="ECO:0000259" key="10">
    <source>
        <dbReference type="PROSITE" id="PS50109"/>
    </source>
</evidence>
<dbReference type="Pfam" id="PF02518">
    <property type="entry name" value="HATPase_c"/>
    <property type="match status" value="1"/>
</dbReference>
<dbReference type="RefSeq" id="WP_223247762.1">
    <property type="nucleotide sequence ID" value="NZ_BGOW01000015.1"/>
</dbReference>
<dbReference type="InterPro" id="IPR003594">
    <property type="entry name" value="HATPase_dom"/>
</dbReference>
<evidence type="ECO:0000313" key="11">
    <source>
        <dbReference type="EMBL" id="GBL46082.1"/>
    </source>
</evidence>
<dbReference type="Pfam" id="PF00512">
    <property type="entry name" value="HisKA"/>
    <property type="match status" value="1"/>
</dbReference>
<dbReference type="InterPro" id="IPR005467">
    <property type="entry name" value="His_kinase_dom"/>
</dbReference>
<feature type="transmembrane region" description="Helical" evidence="9">
    <location>
        <begin position="94"/>
        <end position="113"/>
    </location>
</feature>
<dbReference type="GO" id="GO:0000155">
    <property type="term" value="F:phosphorelay sensor kinase activity"/>
    <property type="evidence" value="ECO:0007669"/>
    <property type="project" value="InterPro"/>
</dbReference>
<evidence type="ECO:0000256" key="7">
    <source>
        <dbReference type="ARBA" id="ARBA00022840"/>
    </source>
</evidence>
<dbReference type="PROSITE" id="PS50109">
    <property type="entry name" value="HIS_KIN"/>
    <property type="match status" value="1"/>
</dbReference>
<keyword evidence="4" id="KW-0808">Transferase</keyword>
<evidence type="ECO:0000256" key="3">
    <source>
        <dbReference type="ARBA" id="ARBA00022553"/>
    </source>
</evidence>
<protein>
    <recommendedName>
        <fullName evidence="2">histidine kinase</fullName>
        <ecNumber evidence="2">2.7.13.3</ecNumber>
    </recommendedName>
</protein>
<dbReference type="SUPFAM" id="SSF53850">
    <property type="entry name" value="Periplasmic binding protein-like II"/>
    <property type="match status" value="1"/>
</dbReference>
<gene>
    <name evidence="11" type="ORF">SFMTTN_1894</name>
</gene>
<organism evidence="11 12">
    <name type="scientific">Sulfuriferula multivorans</name>
    <dbReference type="NCBI Taxonomy" id="1559896"/>
    <lineage>
        <taxon>Bacteria</taxon>
        <taxon>Pseudomonadati</taxon>
        <taxon>Pseudomonadota</taxon>
        <taxon>Betaproteobacteria</taxon>
        <taxon>Nitrosomonadales</taxon>
        <taxon>Sulfuricellaceae</taxon>
        <taxon>Sulfuriferula</taxon>
    </lineage>
</organism>
<comment type="caution">
    <text evidence="11">The sequence shown here is derived from an EMBL/GenBank/DDBJ whole genome shotgun (WGS) entry which is preliminary data.</text>
</comment>
<keyword evidence="8" id="KW-0902">Two-component regulatory system</keyword>
<dbReference type="EC" id="2.7.13.3" evidence="2"/>
<evidence type="ECO:0000256" key="2">
    <source>
        <dbReference type="ARBA" id="ARBA00012438"/>
    </source>
</evidence>
<dbReference type="EMBL" id="BGOW01000015">
    <property type="protein sequence ID" value="GBL46082.1"/>
    <property type="molecule type" value="Genomic_DNA"/>
</dbReference>
<sequence>MWLEVFGPFREYRRLIADGHYVTRMLHSGRGNPVCPSDYSALLKELLYNCEGLRAADGFREHELMAWMGQREVAINGSSAALVLEQYRQTHGRVVLFLSIVAAVLTLLLAAPAQASPPVRIGVLDFLGSDAAFSDWSPMVAHLETALPKRRFVLAYYDVPGLREAVRRQEVDFVITNSGQYVALESEFGVSRIATLESPGVPSPSQAIGSAVIARADRRDLNVLSDLKGKRVAAVGEDAFGGFQVAWREFRRQGVEPEDFARLDFLGFPMPRIVTAVARGQADAGIVRACLLEELARAGTIRLADFKVLSPRRVTGFACGLSSDLYPDWPIATLRHTDLHLAKAVATALLSMPASPKGYAWTVPADYREVHELYRDLQIGPYAYLRETTLQALARRYWPFMLLFFAALAGWVVHTVRVEQQVHARTTALRQALAQRDAAEAGMRAHQEQFDHLSRLSILGELSGTLAHELNQPLTVIANYAQSLVRRLDSGRYTPAVLAEASQEIATQAERAGGIVHRIRAFARKRAAVRERRPLAELVRGAAALFGGMLPGAPHIDIADRLPAGTQVEADTVQVEQVLLNLLKNAADAMQGLPPDERAIEVTLEREGRNYRISIRDHGAGLAPASAQHLFEPFFTTKPDGMGLGLSICKTIIEAHGGRLWAEANAGAPGMTFIFTLPADDLIT</sequence>
<evidence type="ECO:0000256" key="9">
    <source>
        <dbReference type="SAM" id="Phobius"/>
    </source>
</evidence>
<dbReference type="Gene3D" id="3.30.565.10">
    <property type="entry name" value="Histidine kinase-like ATPase, C-terminal domain"/>
    <property type="match status" value="1"/>
</dbReference>
<keyword evidence="3" id="KW-0597">Phosphoprotein</keyword>
<keyword evidence="9" id="KW-0812">Transmembrane</keyword>
<dbReference type="Pfam" id="PF12974">
    <property type="entry name" value="Phosphonate-bd"/>
    <property type="match status" value="1"/>
</dbReference>
<keyword evidence="5" id="KW-0547">Nucleotide-binding</keyword>
<accession>A0A401JEM9</accession>
<reference evidence="11 12" key="1">
    <citation type="journal article" date="2019" name="Front. Microbiol.">
        <title>Genomes of Neutrophilic Sulfur-Oxidizing Chemolithoautotrophs Representing 9 Proteobacterial Species From 8 Genera.</title>
        <authorList>
            <person name="Watanabe T."/>
            <person name="Kojima H."/>
            <person name="Umezawa K."/>
            <person name="Hori C."/>
            <person name="Takasuka T.E."/>
            <person name="Kato Y."/>
            <person name="Fukui M."/>
        </authorList>
    </citation>
    <scope>NUCLEOTIDE SEQUENCE [LARGE SCALE GENOMIC DNA]</scope>
    <source>
        <strain evidence="11 12">TTN</strain>
    </source>
</reference>
<name>A0A401JEM9_9PROT</name>
<evidence type="ECO:0000256" key="6">
    <source>
        <dbReference type="ARBA" id="ARBA00022777"/>
    </source>
</evidence>
<evidence type="ECO:0000313" key="12">
    <source>
        <dbReference type="Proteomes" id="UP000286806"/>
    </source>
</evidence>
<dbReference type="InterPro" id="IPR004358">
    <property type="entry name" value="Sig_transdc_His_kin-like_C"/>
</dbReference>
<dbReference type="SMART" id="SM00388">
    <property type="entry name" value="HisKA"/>
    <property type="match status" value="1"/>
</dbReference>
<dbReference type="CDD" id="cd00082">
    <property type="entry name" value="HisKA"/>
    <property type="match status" value="1"/>
</dbReference>
<dbReference type="SUPFAM" id="SSF47384">
    <property type="entry name" value="Homodimeric domain of signal transducing histidine kinase"/>
    <property type="match status" value="1"/>
</dbReference>
<feature type="domain" description="Histidine kinase" evidence="10">
    <location>
        <begin position="465"/>
        <end position="681"/>
    </location>
</feature>
<dbReference type="AlphaFoldDB" id="A0A401JEM9"/>
<dbReference type="Gene3D" id="1.10.287.130">
    <property type="match status" value="1"/>
</dbReference>
<keyword evidence="12" id="KW-1185">Reference proteome</keyword>
<evidence type="ECO:0000256" key="5">
    <source>
        <dbReference type="ARBA" id="ARBA00022741"/>
    </source>
</evidence>
<evidence type="ECO:0000256" key="8">
    <source>
        <dbReference type="ARBA" id="ARBA00023012"/>
    </source>
</evidence>
<dbReference type="PANTHER" id="PTHR43065">
    <property type="entry name" value="SENSOR HISTIDINE KINASE"/>
    <property type="match status" value="1"/>
</dbReference>
<comment type="catalytic activity">
    <reaction evidence="1">
        <text>ATP + protein L-histidine = ADP + protein N-phospho-L-histidine.</text>
        <dbReference type="EC" id="2.7.13.3"/>
    </reaction>
</comment>
<proteinExistence type="predicted"/>
<dbReference type="InterPro" id="IPR003661">
    <property type="entry name" value="HisK_dim/P_dom"/>
</dbReference>